<evidence type="ECO:0000313" key="2">
    <source>
        <dbReference type="Proteomes" id="UP000023152"/>
    </source>
</evidence>
<organism evidence="1 2">
    <name type="scientific">Reticulomyxa filosa</name>
    <dbReference type="NCBI Taxonomy" id="46433"/>
    <lineage>
        <taxon>Eukaryota</taxon>
        <taxon>Sar</taxon>
        <taxon>Rhizaria</taxon>
        <taxon>Retaria</taxon>
        <taxon>Foraminifera</taxon>
        <taxon>Monothalamids</taxon>
        <taxon>Reticulomyxidae</taxon>
        <taxon>Reticulomyxa</taxon>
    </lineage>
</organism>
<feature type="non-terminal residue" evidence="1">
    <location>
        <position position="1"/>
    </location>
</feature>
<gene>
    <name evidence="1" type="ORF">RFI_37678</name>
</gene>
<dbReference type="Proteomes" id="UP000023152">
    <property type="component" value="Unassembled WGS sequence"/>
</dbReference>
<name>X6LGD9_RETFI</name>
<dbReference type="OrthoDB" id="2408987at2759"/>
<reference evidence="1 2" key="1">
    <citation type="journal article" date="2013" name="Curr. Biol.">
        <title>The Genome of the Foraminiferan Reticulomyxa filosa.</title>
        <authorList>
            <person name="Glockner G."/>
            <person name="Hulsmann N."/>
            <person name="Schleicher M."/>
            <person name="Noegel A.A."/>
            <person name="Eichinger L."/>
            <person name="Gallinger C."/>
            <person name="Pawlowski J."/>
            <person name="Sierra R."/>
            <person name="Euteneuer U."/>
            <person name="Pillet L."/>
            <person name="Moustafa A."/>
            <person name="Platzer M."/>
            <person name="Groth M."/>
            <person name="Szafranski K."/>
            <person name="Schliwa M."/>
        </authorList>
    </citation>
    <scope>NUCLEOTIDE SEQUENCE [LARGE SCALE GENOMIC DNA]</scope>
</reference>
<sequence length="1513" mass="177455">AFQRKWDCKRVEDYAKVSHFEQDVKQFFTQNNLDKFIIRYQHKKSDDLTQFLQIKWILETSHDSYYKNYNKDKDEDEKKYKNEDEEKYSNIQNSKGKKLIILIVRNVHKLQHPFPIIFAKKWKTVFVDSLTNQSSLSFGDIIQNNKLTMIDDPSSIPILKKNLQRAFYYLKLPSFHSTLLKIKHGFGDFSVLSKPMHDMLIERLKKEVNKMTDNNTICEILEKGLYKKSQPHKNEYQGRFIQNYENIVDSLITKGWLQVLLALCENCYLKAALDNLNQSDLSSIFVNSAKDEQFIPISDQTNTLNKHLHFFKVKVLYKAQFPFSWNFHLWSVSQIQESHVWHTDADKWVHEHIVGLKKRRNRATIDDEILKIAYSFKKILDVHGKQFFLLNNFEKEECAMYTKDVIRGMFHRYISVEANNDIPDIVKGIVFWVGEIIIDETSLKISIPLIEVILYYLEDVIGNYVQLLSLCDDPKTWSSIKQLSNVSHAPLIQLTKITLKLSEYFLWPPSQINDVENIPDKIHLICDALQIIASFLHERYSEEKEYQEFLSAYRQLQIKNLGLKHFWTIDCYSVSSKDNLVAVNTLMLAKRGFATGDILIEMIDSVIGCHSLSISLVRKAIYFIRDLLYTVQRVEPLNEQIAKLMFQNVIGYLLCRFQEFPKDYSINILKQQALEFLLVKIKGVDPTFIEKHGFENASLSRVYERMLMNQTISDCNMVSNPNTIEKIEAISKLKVQLTKHIEFLCRYNTIEEFPNGTLNSTLASISDGLSYFKSKKTQFGNASHLYEQYLHIWFLKQCCMLKGPCWTQNFFTQSDIRKKYPIFASETQSCVFSELKPRDKHTWLETPFDKAFANKYHNFKKKLSSIDTIKNCVITEKEDFVPLLIAALFVASDTSRISPFKNAIDIQAQLLSCNIVNPGSSVACITNLLKQDPIDTRSKMFYSSNAEDTTHPIVARICIHWLGTLQITKTNPFTILLNNPDQYENQRLPGESSKNGDVKISTFSLYYCRNGHALLMKKRGTVRRVTKCTDPWCSAKIDEPELLAHQTNVHFEIDNRYVLRDPNVDFDLKSQLDISPVICGLLQLLSSLTMLLRDVSELKGCPILIKLLQSSDNITELLWRRAKEKFMLLCKMTGLNEEQLSIALHRWLCEFGQWYNQAGPEKFQVVTPTIIHNFEKMFEKEYISYFTNQKYWNQYFHIIREKKEEMIFQNDKEFLVRNLFLVTRRMSSEELLFRLCDNIELANKYPLLFNTLKIIDKLECLQSLSSIGQWMKYCYMEYSGRLTYRECQNTTMNTIISNCHNLHIIQEWQRFRQCWNVFVNERANIGSAEIKIPKLSDNDKEVSFNHCTAHKNTPGLFIVAIVEIHRKKKQEEKDEQKYDNNPTSIVISKSLFDITNQDVVYVDKEEVDNIIRSWYCPTLEYGQDYRNEWIDFESIENEIYDRAIFGRHEINISVAMFEYANELTIQSILDNIDRCYPSFKKCTFNSNELEFVQSFFDDPQQVQHVFEITYQII</sequence>
<dbReference type="EMBL" id="ASPP01042898">
    <property type="protein sequence ID" value="ETN99789.1"/>
    <property type="molecule type" value="Genomic_DNA"/>
</dbReference>
<proteinExistence type="predicted"/>
<evidence type="ECO:0000313" key="1">
    <source>
        <dbReference type="EMBL" id="ETN99789.1"/>
    </source>
</evidence>
<protein>
    <submittedName>
        <fullName evidence="1">Uncharacterized protein</fullName>
    </submittedName>
</protein>
<keyword evidence="2" id="KW-1185">Reference proteome</keyword>
<comment type="caution">
    <text evidence="1">The sequence shown here is derived from an EMBL/GenBank/DDBJ whole genome shotgun (WGS) entry which is preliminary data.</text>
</comment>
<feature type="non-terminal residue" evidence="1">
    <location>
        <position position="1513"/>
    </location>
</feature>
<accession>X6LGD9</accession>